<accession>A0AAV2FNJ4</accession>
<gene>
    <name evidence="1" type="ORF">LTRI10_LOCUS39685</name>
</gene>
<keyword evidence="2" id="KW-1185">Reference proteome</keyword>
<evidence type="ECO:0000313" key="2">
    <source>
        <dbReference type="Proteomes" id="UP001497516"/>
    </source>
</evidence>
<dbReference type="AlphaFoldDB" id="A0AAV2FNJ4"/>
<reference evidence="1 2" key="1">
    <citation type="submission" date="2024-04" db="EMBL/GenBank/DDBJ databases">
        <authorList>
            <person name="Fracassetti M."/>
        </authorList>
    </citation>
    <scope>NUCLEOTIDE SEQUENCE [LARGE SCALE GENOMIC DNA]</scope>
</reference>
<name>A0AAV2FNJ4_9ROSI</name>
<proteinExistence type="predicted"/>
<dbReference type="Proteomes" id="UP001497516">
    <property type="component" value="Chromosome 7"/>
</dbReference>
<organism evidence="1 2">
    <name type="scientific">Linum trigynum</name>
    <dbReference type="NCBI Taxonomy" id="586398"/>
    <lineage>
        <taxon>Eukaryota</taxon>
        <taxon>Viridiplantae</taxon>
        <taxon>Streptophyta</taxon>
        <taxon>Embryophyta</taxon>
        <taxon>Tracheophyta</taxon>
        <taxon>Spermatophyta</taxon>
        <taxon>Magnoliopsida</taxon>
        <taxon>eudicotyledons</taxon>
        <taxon>Gunneridae</taxon>
        <taxon>Pentapetalae</taxon>
        <taxon>rosids</taxon>
        <taxon>fabids</taxon>
        <taxon>Malpighiales</taxon>
        <taxon>Linaceae</taxon>
        <taxon>Linum</taxon>
    </lineage>
</organism>
<sequence>MSRRPIHFDSASVWGLLGLEGAIRLCFLAAATEDDVRWWWNRLRRLREKVVLTERQVERSFNFHALILLLGWNGEAGSWRVVCLLNANGEASMAGEIELENGQLREGRNGMLRGNGILMKRTRMDMGLCREWEGS</sequence>
<protein>
    <submittedName>
        <fullName evidence="1">Uncharacterized protein</fullName>
    </submittedName>
</protein>
<evidence type="ECO:0000313" key="1">
    <source>
        <dbReference type="EMBL" id="CAL1399504.1"/>
    </source>
</evidence>
<dbReference type="EMBL" id="OZ034820">
    <property type="protein sequence ID" value="CAL1399504.1"/>
    <property type="molecule type" value="Genomic_DNA"/>
</dbReference>